<proteinExistence type="inferred from homology"/>
<feature type="domain" description="1-deoxy-D-xylulose 5-phosphate reductoisomerase C-terminal" evidence="11">
    <location>
        <begin position="157"/>
        <end position="238"/>
    </location>
</feature>
<evidence type="ECO:0000259" key="12">
    <source>
        <dbReference type="Pfam" id="PF13288"/>
    </source>
</evidence>
<reference evidence="13 14" key="1">
    <citation type="submission" date="2020-02" db="EMBL/GenBank/DDBJ databases">
        <authorList>
            <person name="Hogendoorn C."/>
        </authorList>
    </citation>
    <scope>NUCLEOTIDE SEQUENCE [LARGE SCALE GENOMIC DNA]</scope>
    <source>
        <strain evidence="13">R501</strain>
    </source>
</reference>
<feature type="binding site" evidence="9">
    <location>
        <position position="24"/>
    </location>
    <ligand>
        <name>NADPH</name>
        <dbReference type="ChEBI" id="CHEBI:57783"/>
    </ligand>
</feature>
<feature type="binding site" evidence="9">
    <location>
        <position position="230"/>
    </location>
    <ligand>
        <name>Mn(2+)</name>
        <dbReference type="ChEBI" id="CHEBI:29035"/>
    </ligand>
</feature>
<comment type="pathway">
    <text evidence="1 9">Isoprenoid biosynthesis; isopentenyl diphosphate biosynthesis via DXP pathway; isopentenyl diphosphate from 1-deoxy-D-xylulose 5-phosphate: step 1/6.</text>
</comment>
<dbReference type="InterPro" id="IPR036169">
    <property type="entry name" value="DXPR_C_sf"/>
</dbReference>
<keyword evidence="5 9" id="KW-0560">Oxidoreductase</keyword>
<feature type="domain" description="DXP reductoisomerase C-terminal" evidence="12">
    <location>
        <begin position="270"/>
        <end position="385"/>
    </location>
</feature>
<evidence type="ECO:0000256" key="8">
    <source>
        <dbReference type="ARBA" id="ARBA00048543"/>
    </source>
</evidence>
<dbReference type="InterPro" id="IPR003821">
    <property type="entry name" value="DXP_reductoisomerase"/>
</dbReference>
<feature type="binding site" evidence="9">
    <location>
        <position position="185"/>
    </location>
    <ligand>
        <name>1-deoxy-D-xylulose 5-phosphate</name>
        <dbReference type="ChEBI" id="CHEBI:57792"/>
    </ligand>
</feature>
<dbReference type="Gene3D" id="1.10.1740.10">
    <property type="match status" value="1"/>
</dbReference>
<feature type="binding site" evidence="9">
    <location>
        <position position="135"/>
    </location>
    <ligand>
        <name>NADPH</name>
        <dbReference type="ChEBI" id="CHEBI:57783"/>
    </ligand>
</feature>
<protein>
    <recommendedName>
        <fullName evidence="9">1-deoxy-D-xylulose 5-phosphate reductoisomerase</fullName>
        <shortName evidence="9">DXP reductoisomerase</shortName>
        <ecNumber evidence="9">1.1.1.267</ecNumber>
    </recommendedName>
    <alternativeName>
        <fullName evidence="9">1-deoxyxylulose-5-phosphate reductoisomerase</fullName>
    </alternativeName>
    <alternativeName>
        <fullName evidence="9">2-C-methyl-D-erythritol 4-phosphate synthase</fullName>
    </alternativeName>
</protein>
<accession>A0A6F8ZGP3</accession>
<dbReference type="Pfam" id="PF13288">
    <property type="entry name" value="DXPR_C"/>
    <property type="match status" value="1"/>
</dbReference>
<feature type="binding site" evidence="9">
    <location>
        <position position="208"/>
    </location>
    <ligand>
        <name>1-deoxy-D-xylulose 5-phosphate</name>
        <dbReference type="ChEBI" id="CHEBI:57792"/>
    </ligand>
</feature>
<evidence type="ECO:0000256" key="5">
    <source>
        <dbReference type="ARBA" id="ARBA00023002"/>
    </source>
</evidence>
<feature type="binding site" evidence="9">
    <location>
        <position position="226"/>
    </location>
    <ligand>
        <name>1-deoxy-D-xylulose 5-phosphate</name>
        <dbReference type="ChEBI" id="CHEBI:57792"/>
    </ligand>
</feature>
<dbReference type="EMBL" id="LR778114">
    <property type="protein sequence ID" value="CAB1128762.1"/>
    <property type="molecule type" value="Genomic_DNA"/>
</dbReference>
<feature type="binding site" evidence="9">
    <location>
        <position position="230"/>
    </location>
    <ligand>
        <name>1-deoxy-D-xylulose 5-phosphate</name>
        <dbReference type="ChEBI" id="CHEBI:57792"/>
    </ligand>
</feature>
<feature type="domain" description="1-deoxy-D-xylulose 5-phosphate reductoisomerase N-terminal" evidence="10">
    <location>
        <begin position="17"/>
        <end position="143"/>
    </location>
</feature>
<comment type="caution">
    <text evidence="9">Lacks conserved residue(s) required for the propagation of feature annotation.</text>
</comment>
<evidence type="ECO:0000256" key="3">
    <source>
        <dbReference type="ARBA" id="ARBA00022723"/>
    </source>
</evidence>
<sequence length="395" mass="42306">MTGRAARSPSGDERTRVIVLGASGSVGRQTLEVLRAQRERFAVEGLAARQGWQPLVEAARELGAAWVALTASEAARAARTALAGSGVRVYAGPEGLLEAIADARPAKVVAAMSGFAGLEPVLAAVERGFPLLLANKETLVAAGALVTAAARARGVPLIPVDSEHSAIFQAWALPQPVRRIILTCSGGPFLGYTRAQLETVGVEDALRHPRWRMGPKITVDSATLMNKGLEIIEAHWLFDLPFSRIDVVIHPESLVHSLVEFVDGAVLAELGWPDMRVPIQVALTWPDRLPLDIPRFDLAGQTLRFLEPDPGTFPALRLAREAGERGGLFPTVLNAANEVAVAAFLEGRLRFADIPAVVEGTLAPFQGGPLRDLADVREADRWGRETARQVIAARV</sequence>
<dbReference type="AlphaFoldDB" id="A0A6F8ZGP3"/>
<evidence type="ECO:0000256" key="9">
    <source>
        <dbReference type="HAMAP-Rule" id="MF_00183"/>
    </source>
</evidence>
<dbReference type="InterPro" id="IPR026877">
    <property type="entry name" value="DXPR_C"/>
</dbReference>
<dbReference type="SUPFAM" id="SSF51735">
    <property type="entry name" value="NAD(P)-binding Rossmann-fold domains"/>
    <property type="match status" value="1"/>
</dbReference>
<dbReference type="UniPathway" id="UPA00056">
    <property type="reaction ID" value="UER00092"/>
</dbReference>
<evidence type="ECO:0000313" key="14">
    <source>
        <dbReference type="Proteomes" id="UP000503399"/>
    </source>
</evidence>
<feature type="binding site" evidence="9">
    <location>
        <position position="26"/>
    </location>
    <ligand>
        <name>NADPH</name>
        <dbReference type="ChEBI" id="CHEBI:57783"/>
    </ligand>
</feature>
<evidence type="ECO:0000256" key="1">
    <source>
        <dbReference type="ARBA" id="ARBA00005094"/>
    </source>
</evidence>
<evidence type="ECO:0000313" key="13">
    <source>
        <dbReference type="EMBL" id="CAB1128762.1"/>
    </source>
</evidence>
<keyword evidence="4 9" id="KW-0521">NADP</keyword>
<evidence type="ECO:0000256" key="6">
    <source>
        <dbReference type="ARBA" id="ARBA00023211"/>
    </source>
</evidence>
<feature type="binding site" evidence="9">
    <location>
        <position position="214"/>
    </location>
    <ligand>
        <name>NADPH</name>
        <dbReference type="ChEBI" id="CHEBI:57783"/>
    </ligand>
</feature>
<comment type="catalytic activity">
    <reaction evidence="8">
        <text>2-C-methyl-D-erythritol 4-phosphate + NADP(+) = 1-deoxy-D-xylulose 5-phosphate + NADPH + H(+)</text>
        <dbReference type="Rhea" id="RHEA:13717"/>
        <dbReference type="ChEBI" id="CHEBI:15378"/>
        <dbReference type="ChEBI" id="CHEBI:57783"/>
        <dbReference type="ChEBI" id="CHEBI:57792"/>
        <dbReference type="ChEBI" id="CHEBI:58262"/>
        <dbReference type="ChEBI" id="CHEBI:58349"/>
        <dbReference type="EC" id="1.1.1.267"/>
    </reaction>
    <physiologicalReaction direction="right-to-left" evidence="8">
        <dbReference type="Rhea" id="RHEA:13719"/>
    </physiologicalReaction>
</comment>
<dbReference type="Gene3D" id="3.40.50.720">
    <property type="entry name" value="NAD(P)-binding Rossmann-like Domain"/>
    <property type="match status" value="1"/>
</dbReference>
<keyword evidence="9" id="KW-0460">Magnesium</keyword>
<dbReference type="PANTHER" id="PTHR30525:SF0">
    <property type="entry name" value="1-DEOXY-D-XYLULOSE 5-PHOSPHATE REDUCTOISOMERASE, CHLOROPLASTIC"/>
    <property type="match status" value="1"/>
</dbReference>
<evidence type="ECO:0000259" key="11">
    <source>
        <dbReference type="Pfam" id="PF08436"/>
    </source>
</evidence>
<evidence type="ECO:0000259" key="10">
    <source>
        <dbReference type="Pfam" id="PF02670"/>
    </source>
</evidence>
<dbReference type="PIRSF" id="PIRSF006205">
    <property type="entry name" value="Dxp_reductismrs"/>
    <property type="match status" value="1"/>
</dbReference>
<evidence type="ECO:0000256" key="7">
    <source>
        <dbReference type="ARBA" id="ARBA00023229"/>
    </source>
</evidence>
<feature type="binding site" evidence="9">
    <location>
        <position position="227"/>
    </location>
    <ligand>
        <name>1-deoxy-D-xylulose 5-phosphate</name>
        <dbReference type="ChEBI" id="CHEBI:57792"/>
    </ligand>
</feature>
<dbReference type="Proteomes" id="UP000503399">
    <property type="component" value="Chromosome"/>
</dbReference>
<evidence type="ECO:0000256" key="4">
    <source>
        <dbReference type="ARBA" id="ARBA00022857"/>
    </source>
</evidence>
<feature type="binding site" evidence="9">
    <location>
        <position position="221"/>
    </location>
    <ligand>
        <name>1-deoxy-D-xylulose 5-phosphate</name>
        <dbReference type="ChEBI" id="CHEBI:57792"/>
    </ligand>
</feature>
<dbReference type="SUPFAM" id="SSF55347">
    <property type="entry name" value="Glyceraldehyde-3-phosphate dehydrogenase-like, C-terminal domain"/>
    <property type="match status" value="1"/>
</dbReference>
<feature type="binding site" evidence="9">
    <location>
        <position position="137"/>
    </location>
    <ligand>
        <name>NADPH</name>
        <dbReference type="ChEBI" id="CHEBI:57783"/>
    </ligand>
</feature>
<dbReference type="PANTHER" id="PTHR30525">
    <property type="entry name" value="1-DEOXY-D-XYLULOSE 5-PHOSPHATE REDUCTOISOMERASE"/>
    <property type="match status" value="1"/>
</dbReference>
<keyword evidence="3 9" id="KW-0479">Metal-binding</keyword>
<dbReference type="NCBIfam" id="TIGR00243">
    <property type="entry name" value="Dxr"/>
    <property type="match status" value="1"/>
</dbReference>
<dbReference type="InterPro" id="IPR013644">
    <property type="entry name" value="DXP_reductoisomerase_C"/>
</dbReference>
<dbReference type="Pfam" id="PF08436">
    <property type="entry name" value="DXP_redisom_C"/>
    <property type="match status" value="1"/>
</dbReference>
<dbReference type="HAMAP" id="MF_00183">
    <property type="entry name" value="DXP_reductoisom"/>
    <property type="match status" value="1"/>
</dbReference>
<feature type="binding site" evidence="9">
    <location>
        <position position="25"/>
    </location>
    <ligand>
        <name>NADPH</name>
        <dbReference type="ChEBI" id="CHEBI:57783"/>
    </ligand>
</feature>
<evidence type="ECO:0000256" key="2">
    <source>
        <dbReference type="ARBA" id="ARBA00006825"/>
    </source>
</evidence>
<keyword evidence="7 9" id="KW-0414">Isoprene biosynthesis</keyword>
<dbReference type="EC" id="1.1.1.267" evidence="9"/>
<comment type="function">
    <text evidence="9">Catalyzes the NADPH-dependent rearrangement and reduction of 1-deoxy-D-xylulose-5-phosphate (DXP) to 2-C-methyl-D-erythritol 4-phosphate (MEP).</text>
</comment>
<feature type="binding site" evidence="9">
    <location>
        <position position="163"/>
    </location>
    <ligand>
        <name>1-deoxy-D-xylulose 5-phosphate</name>
        <dbReference type="ChEBI" id="CHEBI:57792"/>
    </ligand>
</feature>
<dbReference type="KEGG" id="hfv:R50_1256"/>
<dbReference type="InterPro" id="IPR013512">
    <property type="entry name" value="DXP_reductoisomerase_N"/>
</dbReference>
<dbReference type="FunFam" id="3.40.50.720:FF:000045">
    <property type="entry name" value="1-deoxy-D-xylulose 5-phosphate reductoisomerase"/>
    <property type="match status" value="1"/>
</dbReference>
<comment type="similarity">
    <text evidence="2 9">Belongs to the DXR family.</text>
</comment>
<dbReference type="GO" id="GO:0051484">
    <property type="term" value="P:isopentenyl diphosphate biosynthetic process, methylerythritol 4-phosphate pathway involved in terpenoid biosynthetic process"/>
    <property type="evidence" value="ECO:0007669"/>
    <property type="project" value="UniProtKB-ARBA"/>
</dbReference>
<keyword evidence="6 9" id="KW-0464">Manganese</keyword>
<dbReference type="GO" id="GO:0016853">
    <property type="term" value="F:isomerase activity"/>
    <property type="evidence" value="ECO:0007669"/>
    <property type="project" value="UniProtKB-KW"/>
</dbReference>
<keyword evidence="13" id="KW-0413">Isomerase</keyword>
<dbReference type="Pfam" id="PF02670">
    <property type="entry name" value="DXP_reductoisom"/>
    <property type="match status" value="1"/>
</dbReference>
<feature type="binding site" evidence="9">
    <location>
        <position position="136"/>
    </location>
    <ligand>
        <name>1-deoxy-D-xylulose 5-phosphate</name>
        <dbReference type="ChEBI" id="CHEBI:57792"/>
    </ligand>
</feature>
<gene>
    <name evidence="9 13" type="primary">dxr</name>
    <name evidence="13" type="ORF">R50_1256</name>
</gene>
<feature type="binding site" evidence="9">
    <location>
        <position position="162"/>
    </location>
    <ligand>
        <name>1-deoxy-D-xylulose 5-phosphate</name>
        <dbReference type="ChEBI" id="CHEBI:57792"/>
    </ligand>
</feature>
<dbReference type="GO" id="GO:0030145">
    <property type="term" value="F:manganese ion binding"/>
    <property type="evidence" value="ECO:0007669"/>
    <property type="project" value="TreeGrafter"/>
</dbReference>
<name>A0A6F8ZGP3_9FIRM</name>
<feature type="binding site" evidence="9">
    <location>
        <position position="161"/>
    </location>
    <ligand>
        <name>Mn(2+)</name>
        <dbReference type="ChEBI" id="CHEBI:29035"/>
    </ligand>
</feature>
<dbReference type="SUPFAM" id="SSF69055">
    <property type="entry name" value="1-deoxy-D-xylulose-5-phosphate reductoisomerase, C-terminal domain"/>
    <property type="match status" value="1"/>
</dbReference>
<keyword evidence="14" id="KW-1185">Reference proteome</keyword>
<comment type="cofactor">
    <cofactor evidence="9">
        <name>Mg(2+)</name>
        <dbReference type="ChEBI" id="CHEBI:18420"/>
    </cofactor>
    <cofactor evidence="9">
        <name>Mn(2+)</name>
        <dbReference type="ChEBI" id="CHEBI:29035"/>
    </cofactor>
</comment>
<dbReference type="GO" id="GO:0070402">
    <property type="term" value="F:NADPH binding"/>
    <property type="evidence" value="ECO:0007669"/>
    <property type="project" value="InterPro"/>
</dbReference>
<dbReference type="InterPro" id="IPR036291">
    <property type="entry name" value="NAD(P)-bd_dom_sf"/>
</dbReference>
<feature type="binding site" evidence="9">
    <location>
        <position position="163"/>
    </location>
    <ligand>
        <name>Mn(2+)</name>
        <dbReference type="ChEBI" id="CHEBI:29035"/>
    </ligand>
</feature>
<dbReference type="GO" id="GO:0030604">
    <property type="term" value="F:1-deoxy-D-xylulose-5-phosphate reductoisomerase activity"/>
    <property type="evidence" value="ECO:0007669"/>
    <property type="project" value="UniProtKB-UniRule"/>
</dbReference>
<organism evidence="13 14">
    <name type="scientific">Candidatus Hydrogenisulfobacillus filiaventi</name>
    <dbReference type="NCBI Taxonomy" id="2707344"/>
    <lineage>
        <taxon>Bacteria</taxon>
        <taxon>Bacillati</taxon>
        <taxon>Bacillota</taxon>
        <taxon>Clostridia</taxon>
        <taxon>Eubacteriales</taxon>
        <taxon>Clostridiales Family XVII. Incertae Sedis</taxon>
        <taxon>Candidatus Hydrogenisulfobacillus</taxon>
    </lineage>
</organism>